<evidence type="ECO:0000313" key="2">
    <source>
        <dbReference type="Proteomes" id="UP000297318"/>
    </source>
</evidence>
<proteinExistence type="predicted"/>
<accession>A0A4Z1E877</accession>
<organism evidence="1 2">
    <name type="scientific">Serinibacter arcticus</name>
    <dbReference type="NCBI Taxonomy" id="1655435"/>
    <lineage>
        <taxon>Bacteria</taxon>
        <taxon>Bacillati</taxon>
        <taxon>Actinomycetota</taxon>
        <taxon>Actinomycetes</taxon>
        <taxon>Micrococcales</taxon>
        <taxon>Beutenbergiaceae</taxon>
        <taxon>Serinibacter</taxon>
    </lineage>
</organism>
<reference evidence="1 2" key="1">
    <citation type="submission" date="2018-11" db="EMBL/GenBank/DDBJ databases">
        <title>Complete genome sequencing of the Actinobacteria Serinibacter sp. K3-2.</title>
        <authorList>
            <person name="Rakitin A.L."/>
            <person name="Beletsky A.V."/>
            <person name="Mardanov A.V."/>
            <person name="Ravin N.V."/>
            <person name="Gromova A.S."/>
            <person name="Filippova S.N."/>
            <person name="Gal'Chenko V.F."/>
        </authorList>
    </citation>
    <scope>NUCLEOTIDE SEQUENCE [LARGE SCALE GENOMIC DNA]</scope>
    <source>
        <strain evidence="1 2">K3-2</strain>
    </source>
</reference>
<name>A0A4Z1E877_9MICO</name>
<evidence type="ECO:0000313" key="1">
    <source>
        <dbReference type="EMBL" id="TGO05787.1"/>
    </source>
</evidence>
<gene>
    <name evidence="1" type="ORF">SERN_1791</name>
</gene>
<dbReference type="Proteomes" id="UP000297318">
    <property type="component" value="Unassembled WGS sequence"/>
</dbReference>
<dbReference type="AlphaFoldDB" id="A0A4Z1E877"/>
<keyword evidence="2" id="KW-1185">Reference proteome</keyword>
<sequence>MITRGVLLVDPGAVPRGDWGARARQRALVAALAGGPDVVVVGLGALALGGVHGLPLHYVPEFTSLSGVHLRSSAQARARRLERHAAIDGHPKLVQVGGVTIAGPLWALSQGLPGMDREHAVAVVDSALQVGAISPSALPVLTDLLAGSRGVRSLRRWLTLVDGRAESPLETRARLECHDAGVPPDDLQRVVLDARGRFIGRCDMVWELGGGRLLVIEMDGGHHRRDGQIDIDNARDNSLTRAAHVVYHYGWRHLGTHVIAATVRDELGRAGRAA</sequence>
<evidence type="ECO:0008006" key="3">
    <source>
        <dbReference type="Google" id="ProtNLM"/>
    </source>
</evidence>
<comment type="caution">
    <text evidence="1">The sequence shown here is derived from an EMBL/GenBank/DDBJ whole genome shotgun (WGS) entry which is preliminary data.</text>
</comment>
<protein>
    <recommendedName>
        <fullName evidence="3">DUF559 domain-containing protein</fullName>
    </recommendedName>
</protein>
<dbReference type="EMBL" id="RHPJ01000002">
    <property type="protein sequence ID" value="TGO05787.1"/>
    <property type="molecule type" value="Genomic_DNA"/>
</dbReference>